<keyword evidence="3" id="KW-1185">Reference proteome</keyword>
<gene>
    <name evidence="2" type="ORF">IWW36_004642</name>
</gene>
<dbReference type="EMBL" id="JANBUW010000708">
    <property type="protein sequence ID" value="KAJ2845790.1"/>
    <property type="molecule type" value="Genomic_DNA"/>
</dbReference>
<proteinExistence type="predicted"/>
<name>A0A9W8I7W6_9FUNG</name>
<protein>
    <submittedName>
        <fullName evidence="2">Uncharacterized protein</fullName>
    </submittedName>
</protein>
<reference evidence="2" key="1">
    <citation type="submission" date="2022-07" db="EMBL/GenBank/DDBJ databases">
        <title>Phylogenomic reconstructions and comparative analyses of Kickxellomycotina fungi.</title>
        <authorList>
            <person name="Reynolds N.K."/>
            <person name="Stajich J.E."/>
            <person name="Barry K."/>
            <person name="Grigoriev I.V."/>
            <person name="Crous P."/>
            <person name="Smith M.E."/>
        </authorList>
    </citation>
    <scope>NUCLEOTIDE SEQUENCE</scope>
    <source>
        <strain evidence="2">NRRL 1566</strain>
    </source>
</reference>
<feature type="region of interest" description="Disordered" evidence="1">
    <location>
        <begin position="294"/>
        <end position="392"/>
    </location>
</feature>
<accession>A0A9W8I7W6</accession>
<evidence type="ECO:0000313" key="3">
    <source>
        <dbReference type="Proteomes" id="UP001139887"/>
    </source>
</evidence>
<feature type="compositionally biased region" description="Basic and acidic residues" evidence="1">
    <location>
        <begin position="301"/>
        <end position="357"/>
    </location>
</feature>
<organism evidence="2 3">
    <name type="scientific">Coemansia brasiliensis</name>
    <dbReference type="NCBI Taxonomy" id="2650707"/>
    <lineage>
        <taxon>Eukaryota</taxon>
        <taxon>Fungi</taxon>
        <taxon>Fungi incertae sedis</taxon>
        <taxon>Zoopagomycota</taxon>
        <taxon>Kickxellomycotina</taxon>
        <taxon>Kickxellomycetes</taxon>
        <taxon>Kickxellales</taxon>
        <taxon>Kickxellaceae</taxon>
        <taxon>Coemansia</taxon>
    </lineage>
</organism>
<feature type="compositionally biased region" description="Low complexity" evidence="1">
    <location>
        <begin position="358"/>
        <end position="385"/>
    </location>
</feature>
<comment type="caution">
    <text evidence="2">The sequence shown here is derived from an EMBL/GenBank/DDBJ whole genome shotgun (WGS) entry which is preliminary data.</text>
</comment>
<evidence type="ECO:0000313" key="2">
    <source>
        <dbReference type="EMBL" id="KAJ2845790.1"/>
    </source>
</evidence>
<evidence type="ECO:0000256" key="1">
    <source>
        <dbReference type="SAM" id="MobiDB-lite"/>
    </source>
</evidence>
<dbReference type="Proteomes" id="UP001139887">
    <property type="component" value="Unassembled WGS sequence"/>
</dbReference>
<dbReference type="AlphaFoldDB" id="A0A9W8I7W6"/>
<dbReference type="OrthoDB" id="10500012at2759"/>
<feature type="non-terminal residue" evidence="2">
    <location>
        <position position="431"/>
    </location>
</feature>
<sequence length="431" mass="47688">MTDNIPTTEKTNTVSSESSQVNLIMESIDRIINMNHMELPSPQAHSVGTGENQDEALSSDRIARIEEAVTKSAQDMDQLRQCMGEVHRMCLGHIELSKANILRQDTTNKNLLIQYSEVKGLLKSLGTQIHSLQQKVMTQSSTVGVSIDPLKPIRESTAFSGVAYSTPAAHDRAPASPYGPATATHLPLPTEVTGYSQTAAMSSPTNVYVGSPLRVNTSQPRFMHSPSPDLISNYQQQTLQQHKLAYQQQQQQQQQQQMQQYLAQQAYAHLQKSSVTSAGGDQQTQLQARELLEQQQQVQRQAEEHARKEAEERARKEAAERTKLEAEESARKETEVRAKKESEEQARKAAEECEKAQKAQQQQAESQARMAKQQQLRAQLQQNKKSPPQSNITIPAAAATLDINQALQQVAAAMPTPLNSTHGEPSASVVQ</sequence>